<dbReference type="Proteomes" id="UP001314229">
    <property type="component" value="Unassembled WGS sequence"/>
</dbReference>
<name>A0AAV1Q8T0_SCOSC</name>
<proteinExistence type="predicted"/>
<keyword evidence="3" id="KW-1185">Reference proteome</keyword>
<gene>
    <name evidence="2" type="ORF">FSCOSCO3_A008513</name>
</gene>
<feature type="region of interest" description="Disordered" evidence="1">
    <location>
        <begin position="94"/>
        <end position="128"/>
    </location>
</feature>
<evidence type="ECO:0000313" key="3">
    <source>
        <dbReference type="Proteomes" id="UP001314229"/>
    </source>
</evidence>
<comment type="caution">
    <text evidence="2">The sequence shown here is derived from an EMBL/GenBank/DDBJ whole genome shotgun (WGS) entry which is preliminary data.</text>
</comment>
<reference evidence="2 3" key="1">
    <citation type="submission" date="2024-01" db="EMBL/GenBank/DDBJ databases">
        <authorList>
            <person name="Alioto T."/>
            <person name="Alioto T."/>
            <person name="Gomez Garrido J."/>
        </authorList>
    </citation>
    <scope>NUCLEOTIDE SEQUENCE [LARGE SCALE GENOMIC DNA]</scope>
</reference>
<protein>
    <submittedName>
        <fullName evidence="2">Uncharacterized protein</fullName>
    </submittedName>
</protein>
<organism evidence="2 3">
    <name type="scientific">Scomber scombrus</name>
    <name type="common">Atlantic mackerel</name>
    <name type="synonym">Scomber vernalis</name>
    <dbReference type="NCBI Taxonomy" id="13677"/>
    <lineage>
        <taxon>Eukaryota</taxon>
        <taxon>Metazoa</taxon>
        <taxon>Chordata</taxon>
        <taxon>Craniata</taxon>
        <taxon>Vertebrata</taxon>
        <taxon>Euteleostomi</taxon>
        <taxon>Actinopterygii</taxon>
        <taxon>Neopterygii</taxon>
        <taxon>Teleostei</taxon>
        <taxon>Neoteleostei</taxon>
        <taxon>Acanthomorphata</taxon>
        <taxon>Pelagiaria</taxon>
        <taxon>Scombriformes</taxon>
        <taxon>Scombridae</taxon>
        <taxon>Scomber</taxon>
    </lineage>
</organism>
<sequence>MSAATVASSGDDRPCPSCSDGRVLDLHTRCEVCLGAQHAGLALTPRSSCPYCALLPPAEKQRRVDFFTAAADDVWPLRETYSVEEALEILDLPDVSDSDESSHAGSSVAPLFQPEEPEHAEGGCAIPGMGIQGSLPTTTLPSIGGLVKELLDVIRHAATRRDLPKCAVFFPSLSRAGETLYSPASRPSGSTKRALRRIQRPLRHLFQHMCP</sequence>
<evidence type="ECO:0000313" key="2">
    <source>
        <dbReference type="EMBL" id="CAK6979965.1"/>
    </source>
</evidence>
<dbReference type="AlphaFoldDB" id="A0AAV1Q8T0"/>
<evidence type="ECO:0000256" key="1">
    <source>
        <dbReference type="SAM" id="MobiDB-lite"/>
    </source>
</evidence>
<accession>A0AAV1Q8T0</accession>
<dbReference type="EMBL" id="CAWUFR010000630">
    <property type="protein sequence ID" value="CAK6979965.1"/>
    <property type="molecule type" value="Genomic_DNA"/>
</dbReference>